<name>H2CH74_9LEPT</name>
<dbReference type="Proteomes" id="UP000005737">
    <property type="component" value="Unassembled WGS sequence"/>
</dbReference>
<proteinExistence type="predicted"/>
<organism evidence="1 2">
    <name type="scientific">Leptonema illini DSM 21528</name>
    <dbReference type="NCBI Taxonomy" id="929563"/>
    <lineage>
        <taxon>Bacteria</taxon>
        <taxon>Pseudomonadati</taxon>
        <taxon>Spirochaetota</taxon>
        <taxon>Spirochaetia</taxon>
        <taxon>Leptospirales</taxon>
        <taxon>Leptospiraceae</taxon>
        <taxon>Leptonema</taxon>
    </lineage>
</organism>
<dbReference type="EMBL" id="JH597773">
    <property type="protein sequence ID" value="EHQ06944.1"/>
    <property type="molecule type" value="Genomic_DNA"/>
</dbReference>
<evidence type="ECO:0000313" key="2">
    <source>
        <dbReference type="Proteomes" id="UP000005737"/>
    </source>
</evidence>
<reference evidence="1 2" key="1">
    <citation type="submission" date="2011-10" db="EMBL/GenBank/DDBJ databases">
        <title>The Improved High-Quality Draft genome of Leptonema illini DSM 21528.</title>
        <authorList>
            <consortium name="US DOE Joint Genome Institute (JGI-PGF)"/>
            <person name="Lucas S."/>
            <person name="Copeland A."/>
            <person name="Lapidus A."/>
            <person name="Glavina del Rio T."/>
            <person name="Dalin E."/>
            <person name="Tice H."/>
            <person name="Bruce D."/>
            <person name="Goodwin L."/>
            <person name="Pitluck S."/>
            <person name="Peters L."/>
            <person name="Mikhailova N."/>
            <person name="Held B."/>
            <person name="Kyrpides N."/>
            <person name="Mavromatis K."/>
            <person name="Ivanova N."/>
            <person name="Markowitz V."/>
            <person name="Cheng J.-F."/>
            <person name="Hugenholtz P."/>
            <person name="Woyke T."/>
            <person name="Wu D."/>
            <person name="Gronow S."/>
            <person name="Wellnitz S."/>
            <person name="Brambilla E.-M."/>
            <person name="Klenk H.-P."/>
            <person name="Eisen J.A."/>
        </authorList>
    </citation>
    <scope>NUCLEOTIDE SEQUENCE [LARGE SCALE GENOMIC DNA]</scope>
    <source>
        <strain evidence="1 2">DSM 21528</strain>
    </source>
</reference>
<dbReference type="AlphaFoldDB" id="H2CH74"/>
<sequence length="141" mass="16208">MWYNNLSKDDNSGNDLYPLFMYYLMAHNVAPAQFGVDEASYYHDQFGSTVLKTRNRRANSHWIARANREVFSHDSWSRIHRREYKATPKRWGRLRGAVAAVNTAFSWAGQASLTIAGTVTFGVANMLNGTKYLDSPKKWRL</sequence>
<gene>
    <name evidence="1" type="ORF">Lepil_2268</name>
</gene>
<protein>
    <submittedName>
        <fullName evidence="1">Uncharacterized protein</fullName>
    </submittedName>
</protein>
<dbReference type="HOGENOM" id="CLU_1822959_0_0_12"/>
<evidence type="ECO:0000313" key="1">
    <source>
        <dbReference type="EMBL" id="EHQ06944.1"/>
    </source>
</evidence>
<keyword evidence="2" id="KW-1185">Reference proteome</keyword>
<accession>H2CH74</accession>